<dbReference type="EMBL" id="CP121261">
    <property type="protein sequence ID" value="WFP07531.1"/>
    <property type="molecule type" value="Genomic_DNA"/>
</dbReference>
<sequence length="181" mass="20454">MGLDVTAYARIKKLDAVFDEDGEPIDPTTREPLEYDFKAYRNPDFPGRADDIEDRAIYWAENAVSLYAGYGGYNVWREELARVAGYQKGKYKQFGRDWDSHCVGCWSGATGPFSELINFSDCEGTIGPSICAKLARDFADFDERAKAHDGVPGRPGWFYELYQEFRTAFEMAADSGAVHFH</sequence>
<keyword evidence="2" id="KW-1185">Reference proteome</keyword>
<protein>
    <submittedName>
        <fullName evidence="1">Uncharacterized protein</fullName>
    </submittedName>
</protein>
<proteinExistence type="predicted"/>
<accession>A0ABY8GSE4</accession>
<name>A0ABY8GSE4_9BURK</name>
<evidence type="ECO:0000313" key="2">
    <source>
        <dbReference type="Proteomes" id="UP001214170"/>
    </source>
</evidence>
<organism evidence="1 2">
    <name type="scientific">Achromobacter spanius</name>
    <dbReference type="NCBI Taxonomy" id="217203"/>
    <lineage>
        <taxon>Bacteria</taxon>
        <taxon>Pseudomonadati</taxon>
        <taxon>Pseudomonadota</taxon>
        <taxon>Betaproteobacteria</taxon>
        <taxon>Burkholderiales</taxon>
        <taxon>Alcaligenaceae</taxon>
        <taxon>Achromobacter</taxon>
    </lineage>
</organism>
<evidence type="ECO:0000313" key="1">
    <source>
        <dbReference type="EMBL" id="WFP07531.1"/>
    </source>
</evidence>
<dbReference type="Proteomes" id="UP001214170">
    <property type="component" value="Chromosome"/>
</dbReference>
<dbReference type="RefSeq" id="WP_268079539.1">
    <property type="nucleotide sequence ID" value="NZ_CP106885.1"/>
</dbReference>
<reference evidence="1 2" key="1">
    <citation type="submission" date="2023-03" db="EMBL/GenBank/DDBJ databases">
        <title>Achromobacter spanius LIG8.</title>
        <authorList>
            <person name="Shrestha S."/>
        </authorList>
    </citation>
    <scope>NUCLEOTIDE SEQUENCE [LARGE SCALE GENOMIC DNA]</scope>
    <source>
        <strain evidence="1 2">LIG8</strain>
    </source>
</reference>
<gene>
    <name evidence="1" type="ORF">P8T11_25000</name>
</gene>